<reference evidence="1" key="1">
    <citation type="submission" date="2023-06" db="EMBL/GenBank/DDBJ databases">
        <authorList>
            <consortium name="Lawrence Berkeley National Laboratory"/>
            <person name="Ahrendt S."/>
            <person name="Sahu N."/>
            <person name="Indic B."/>
            <person name="Wong-Bajracharya J."/>
            <person name="Merenyi Z."/>
            <person name="Ke H.-M."/>
            <person name="Monk M."/>
            <person name="Kocsube S."/>
            <person name="Drula E."/>
            <person name="Lipzen A."/>
            <person name="Balint B."/>
            <person name="Henrissat B."/>
            <person name="Andreopoulos B."/>
            <person name="Martin F.M."/>
            <person name="Harder C.B."/>
            <person name="Rigling D."/>
            <person name="Ford K.L."/>
            <person name="Foster G.D."/>
            <person name="Pangilinan J."/>
            <person name="Papanicolaou A."/>
            <person name="Barry K."/>
            <person name="LaButti K."/>
            <person name="Viragh M."/>
            <person name="Koriabine M."/>
            <person name="Yan M."/>
            <person name="Riley R."/>
            <person name="Champramary S."/>
            <person name="Plett K.L."/>
            <person name="Tsai I.J."/>
            <person name="Slot J."/>
            <person name="Sipos G."/>
            <person name="Plett J."/>
            <person name="Nagy L.G."/>
            <person name="Grigoriev I.V."/>
        </authorList>
    </citation>
    <scope>NUCLEOTIDE SEQUENCE</scope>
    <source>
        <strain evidence="1">CCBAS 213</strain>
    </source>
</reference>
<dbReference type="AlphaFoldDB" id="A0AA39K6N7"/>
<name>A0AA39K6N7_ARMTA</name>
<accession>A0AA39K6N7</accession>
<evidence type="ECO:0000313" key="1">
    <source>
        <dbReference type="EMBL" id="KAK0454209.1"/>
    </source>
</evidence>
<evidence type="ECO:0000313" key="2">
    <source>
        <dbReference type="Proteomes" id="UP001175211"/>
    </source>
</evidence>
<sequence>MRKPIIYLYSPQPVHAVVQVSLVKAWSFSAVYPNVPIKDSEIGQSVLWEVDVQKDHTLTTTNGTRVSYLFWEAENTNSILPFDPSFGRITNENSVVLRASQAAEYLDKALLALSLHVEARISFITYWLPSILKHDYVALTFLPQSSYSCAAPLSVDPKPDIITRVFMLFKRVHDDELVEWEGALTRAFEEVDCWKGVVGVDGDGMDDEALFRVFEWGGMEVVH</sequence>
<dbReference type="EMBL" id="JAUEPS010000027">
    <property type="protein sequence ID" value="KAK0454209.1"/>
    <property type="molecule type" value="Genomic_DNA"/>
</dbReference>
<proteinExistence type="predicted"/>
<comment type="caution">
    <text evidence="1">The sequence shown here is derived from an EMBL/GenBank/DDBJ whole genome shotgun (WGS) entry which is preliminary data.</text>
</comment>
<protein>
    <submittedName>
        <fullName evidence="1">Uncharacterized protein</fullName>
    </submittedName>
</protein>
<gene>
    <name evidence="1" type="ORF">EV420DRAFT_1621487</name>
</gene>
<organism evidence="1 2">
    <name type="scientific">Armillaria tabescens</name>
    <name type="common">Ringless honey mushroom</name>
    <name type="synonym">Agaricus tabescens</name>
    <dbReference type="NCBI Taxonomy" id="1929756"/>
    <lineage>
        <taxon>Eukaryota</taxon>
        <taxon>Fungi</taxon>
        <taxon>Dikarya</taxon>
        <taxon>Basidiomycota</taxon>
        <taxon>Agaricomycotina</taxon>
        <taxon>Agaricomycetes</taxon>
        <taxon>Agaricomycetidae</taxon>
        <taxon>Agaricales</taxon>
        <taxon>Marasmiineae</taxon>
        <taxon>Physalacriaceae</taxon>
        <taxon>Desarmillaria</taxon>
    </lineage>
</organism>
<keyword evidence="2" id="KW-1185">Reference proteome</keyword>
<dbReference type="Proteomes" id="UP001175211">
    <property type="component" value="Unassembled WGS sequence"/>
</dbReference>
<dbReference type="RefSeq" id="XP_060328597.1">
    <property type="nucleotide sequence ID" value="XM_060475703.1"/>
</dbReference>
<dbReference type="GeneID" id="85359251"/>